<reference evidence="8" key="1">
    <citation type="journal article" date="2023" name="GigaByte">
        <title>Genome assembly of the bearded iris, Iris pallida Lam.</title>
        <authorList>
            <person name="Bruccoleri R.E."/>
            <person name="Oakeley E.J."/>
            <person name="Faust A.M.E."/>
            <person name="Altorfer M."/>
            <person name="Dessus-Babus S."/>
            <person name="Burckhardt D."/>
            <person name="Oertli M."/>
            <person name="Naumann U."/>
            <person name="Petersen F."/>
            <person name="Wong J."/>
        </authorList>
    </citation>
    <scope>NUCLEOTIDE SEQUENCE</scope>
    <source>
        <strain evidence="8">GSM-AAB239-AS_SAM_17_03QT</strain>
    </source>
</reference>
<evidence type="ECO:0000259" key="7">
    <source>
        <dbReference type="Pfam" id="PF04577"/>
    </source>
</evidence>
<dbReference type="GO" id="GO:0016763">
    <property type="term" value="F:pentosyltransferase activity"/>
    <property type="evidence" value="ECO:0007669"/>
    <property type="project" value="UniProtKB-ARBA"/>
</dbReference>
<organism evidence="8 9">
    <name type="scientific">Iris pallida</name>
    <name type="common">Sweet iris</name>
    <dbReference type="NCBI Taxonomy" id="29817"/>
    <lineage>
        <taxon>Eukaryota</taxon>
        <taxon>Viridiplantae</taxon>
        <taxon>Streptophyta</taxon>
        <taxon>Embryophyta</taxon>
        <taxon>Tracheophyta</taxon>
        <taxon>Spermatophyta</taxon>
        <taxon>Magnoliopsida</taxon>
        <taxon>Liliopsida</taxon>
        <taxon>Asparagales</taxon>
        <taxon>Iridaceae</taxon>
        <taxon>Iridoideae</taxon>
        <taxon>Irideae</taxon>
        <taxon>Iris</taxon>
    </lineage>
</organism>
<feature type="compositionally biased region" description="Polar residues" evidence="6">
    <location>
        <begin position="161"/>
        <end position="175"/>
    </location>
</feature>
<evidence type="ECO:0000256" key="6">
    <source>
        <dbReference type="SAM" id="MobiDB-lite"/>
    </source>
</evidence>
<dbReference type="PANTHER" id="PTHR20961:SF5">
    <property type="entry name" value="GLYCOSYLTRANSFERASE-RELATED"/>
    <property type="match status" value="1"/>
</dbReference>
<keyword evidence="4" id="KW-0808">Transferase</keyword>
<name>A0AAX6E9I6_IRIPA</name>
<dbReference type="InterPro" id="IPR049625">
    <property type="entry name" value="Glyco_transf_61_cat"/>
</dbReference>
<sequence length="712" mass="77802">MMEKNKRVMDMRLPSTRGLSGRGLQLRGLRLVATLLACFVLPCLFLVALQPNMGGALSVLTLQSTRTSLHIQVVEAEISGSSHRPVAETRILVKEEEKESQRNIPSSAAERVNEETSPPVEENKSMESSQSANVIISSPVKENKSLEDNHTTDAEGIKLTAPNQETEGADLNSSTHHGEPIADTELKSSTLQQEGTNSSTPQEGTKLPISDQETENKAVADTTETTISSTPQEGTKLSVSSQETGIEEKNTIIFGEINADTTELNSSVPQEGTEGQNAGLVSVPLVFTKMQSEENLSGAGASGVVVTSEMEVPVEKQDYGNSPVVGTNLHCDFSQERSDTCSAHGDVRVDGRSSTITVVSQAQSNTPSGADSLAAKIRPYSRKWEPQLMERIREFSIKTSSNPDEAPRCTANHTAPAVVFSTGGFVGNFFHDFTDVLIPLFITSRQYQGEVHFLVTDFNHGWVSKYSPILSRLSRHAIVNVDDDDGANVRCFPHVHVGLLSHKELGMDDSKVPNGYSVGDFRELLRSAYSLKRKSVGAIAGRKPRLLIMLRKGSRAFANARQVVSMGRRSGFKVVAARPEDARELSHFARVVNSCDVMMGVHGAGLTNMLFLPDGASVVQILPWGGLHYACWHDFGAPAPDMGLNYLEYDIKEKESSLVKKYSRDDPVFKDPLSIHKKGFGAIWSVFLKDQTVKLDVRRFRTVLQEALQAVH</sequence>
<gene>
    <name evidence="8" type="ORF">M6B38_201525</name>
</gene>
<dbReference type="EMBL" id="JANAVB010038615">
    <property type="protein sequence ID" value="KAJ6800694.1"/>
    <property type="molecule type" value="Genomic_DNA"/>
</dbReference>
<dbReference type="PANTHER" id="PTHR20961">
    <property type="entry name" value="GLYCOSYLTRANSFERASE"/>
    <property type="match status" value="1"/>
</dbReference>
<dbReference type="Proteomes" id="UP001140949">
    <property type="component" value="Unassembled WGS sequence"/>
</dbReference>
<comment type="subcellular location">
    <subcellularLocation>
        <location evidence="1">Golgi apparatus membrane</location>
        <topology evidence="1">Single-pass type II membrane protein</topology>
    </subcellularLocation>
</comment>
<feature type="compositionally biased region" description="Basic and acidic residues" evidence="6">
    <location>
        <begin position="141"/>
        <end position="156"/>
    </location>
</feature>
<feature type="domain" description="Glycosyltransferase 61 catalytic" evidence="7">
    <location>
        <begin position="429"/>
        <end position="619"/>
    </location>
</feature>
<protein>
    <recommendedName>
        <fullName evidence="7">Glycosyltransferase 61 catalytic domain-containing protein</fullName>
    </recommendedName>
</protein>
<keyword evidence="3" id="KW-0328">Glycosyltransferase</keyword>
<feature type="compositionally biased region" description="Basic and acidic residues" evidence="6">
    <location>
        <begin position="176"/>
        <end position="186"/>
    </location>
</feature>
<evidence type="ECO:0000256" key="5">
    <source>
        <dbReference type="ARBA" id="ARBA00023180"/>
    </source>
</evidence>
<evidence type="ECO:0000256" key="4">
    <source>
        <dbReference type="ARBA" id="ARBA00022679"/>
    </source>
</evidence>
<dbReference type="GO" id="GO:0000139">
    <property type="term" value="C:Golgi membrane"/>
    <property type="evidence" value="ECO:0007669"/>
    <property type="project" value="UniProtKB-SubCell"/>
</dbReference>
<comment type="caution">
    <text evidence="8">The sequence shown here is derived from an EMBL/GenBank/DDBJ whole genome shotgun (WGS) entry which is preliminary data.</text>
</comment>
<dbReference type="InterPro" id="IPR007657">
    <property type="entry name" value="Glycosyltransferase_61"/>
</dbReference>
<keyword evidence="5" id="KW-0325">Glycoprotein</keyword>
<feature type="compositionally biased region" description="Polar residues" evidence="6">
    <location>
        <begin position="222"/>
        <end position="244"/>
    </location>
</feature>
<feature type="compositionally biased region" description="Polar residues" evidence="6">
    <location>
        <begin position="126"/>
        <end position="136"/>
    </location>
</feature>
<feature type="compositionally biased region" description="Polar residues" evidence="6">
    <location>
        <begin position="187"/>
        <end position="203"/>
    </location>
</feature>
<feature type="region of interest" description="Disordered" evidence="6">
    <location>
        <begin position="95"/>
        <end position="244"/>
    </location>
</feature>
<reference evidence="8" key="2">
    <citation type="submission" date="2023-04" db="EMBL/GenBank/DDBJ databases">
        <authorList>
            <person name="Bruccoleri R.E."/>
            <person name="Oakeley E.J."/>
            <person name="Faust A.-M."/>
            <person name="Dessus-Babus S."/>
            <person name="Altorfer M."/>
            <person name="Burckhardt D."/>
            <person name="Oertli M."/>
            <person name="Naumann U."/>
            <person name="Petersen F."/>
            <person name="Wong J."/>
        </authorList>
    </citation>
    <scope>NUCLEOTIDE SEQUENCE</scope>
    <source>
        <strain evidence="8">GSM-AAB239-AS_SAM_17_03QT</strain>
        <tissue evidence="8">Leaf</tissue>
    </source>
</reference>
<evidence type="ECO:0000256" key="1">
    <source>
        <dbReference type="ARBA" id="ARBA00004323"/>
    </source>
</evidence>
<evidence type="ECO:0000313" key="9">
    <source>
        <dbReference type="Proteomes" id="UP001140949"/>
    </source>
</evidence>
<dbReference type="AlphaFoldDB" id="A0AAX6E9I6"/>
<accession>A0AAX6E9I6</accession>
<evidence type="ECO:0000256" key="2">
    <source>
        <dbReference type="ARBA" id="ARBA00004881"/>
    </source>
</evidence>
<evidence type="ECO:0000313" key="8">
    <source>
        <dbReference type="EMBL" id="KAJ6800694.1"/>
    </source>
</evidence>
<dbReference type="Pfam" id="PF04577">
    <property type="entry name" value="Glyco_transf_61"/>
    <property type="match status" value="1"/>
</dbReference>
<comment type="pathway">
    <text evidence="2">Glycan metabolism.</text>
</comment>
<keyword evidence="9" id="KW-1185">Reference proteome</keyword>
<proteinExistence type="predicted"/>
<evidence type="ECO:0000256" key="3">
    <source>
        <dbReference type="ARBA" id="ARBA00022676"/>
    </source>
</evidence>